<feature type="transmembrane region" description="Helical" evidence="1">
    <location>
        <begin position="290"/>
        <end position="310"/>
    </location>
</feature>
<feature type="transmembrane region" description="Helical" evidence="1">
    <location>
        <begin position="260"/>
        <end position="278"/>
    </location>
</feature>
<keyword evidence="3" id="KW-1185">Reference proteome</keyword>
<feature type="transmembrane region" description="Helical" evidence="1">
    <location>
        <begin position="155"/>
        <end position="173"/>
    </location>
</feature>
<dbReference type="EMBL" id="CVRI01000010">
    <property type="protein sequence ID" value="CRK88907.1"/>
    <property type="molecule type" value="Genomic_DNA"/>
</dbReference>
<evidence type="ECO:0000256" key="1">
    <source>
        <dbReference type="SAM" id="Phobius"/>
    </source>
</evidence>
<feature type="transmembrane region" description="Helical" evidence="1">
    <location>
        <begin position="348"/>
        <end position="367"/>
    </location>
</feature>
<dbReference type="OrthoDB" id="291792at2759"/>
<evidence type="ECO:0000313" key="2">
    <source>
        <dbReference type="EMBL" id="CRK88907.1"/>
    </source>
</evidence>
<evidence type="ECO:0000313" key="3">
    <source>
        <dbReference type="Proteomes" id="UP000183832"/>
    </source>
</evidence>
<feature type="transmembrane region" description="Helical" evidence="1">
    <location>
        <begin position="78"/>
        <end position="98"/>
    </location>
</feature>
<keyword evidence="1" id="KW-1133">Transmembrane helix</keyword>
<name>A0A1J1HLV2_9DIPT</name>
<gene>
    <name evidence="2" type="ORF">CLUMA_CG002776</name>
</gene>
<feature type="transmembrane region" description="Helical" evidence="1">
    <location>
        <begin position="39"/>
        <end position="57"/>
    </location>
</feature>
<protein>
    <submittedName>
        <fullName evidence="2">CLUMA_CG002776, isoform A</fullName>
    </submittedName>
</protein>
<proteinExistence type="predicted"/>
<organism evidence="2 3">
    <name type="scientific">Clunio marinus</name>
    <dbReference type="NCBI Taxonomy" id="568069"/>
    <lineage>
        <taxon>Eukaryota</taxon>
        <taxon>Metazoa</taxon>
        <taxon>Ecdysozoa</taxon>
        <taxon>Arthropoda</taxon>
        <taxon>Hexapoda</taxon>
        <taxon>Insecta</taxon>
        <taxon>Pterygota</taxon>
        <taxon>Neoptera</taxon>
        <taxon>Endopterygota</taxon>
        <taxon>Diptera</taxon>
        <taxon>Nematocera</taxon>
        <taxon>Chironomoidea</taxon>
        <taxon>Chironomidae</taxon>
        <taxon>Clunio</taxon>
    </lineage>
</organism>
<reference evidence="2 3" key="1">
    <citation type="submission" date="2015-04" db="EMBL/GenBank/DDBJ databases">
        <authorList>
            <person name="Syromyatnikov M.Y."/>
            <person name="Popov V.N."/>
        </authorList>
    </citation>
    <scope>NUCLEOTIDE SEQUENCE [LARGE SCALE GENOMIC DNA]</scope>
</reference>
<dbReference type="AlphaFoldDB" id="A0A1J1HLV2"/>
<dbReference type="Proteomes" id="UP000183832">
    <property type="component" value="Unassembled WGS sequence"/>
</dbReference>
<keyword evidence="1" id="KW-0472">Membrane</keyword>
<accession>A0A1J1HLV2</accession>
<keyword evidence="1" id="KW-0812">Transmembrane</keyword>
<sequence length="402" mass="46285">MPGTFSKSFKILIADKTCSDLVHPGLTCMEAMKLNLVDGIIGGLKFYLPIFLIPLFMKIKDWKKVKTWKDFLKGYGRSCLFALCLNFCSFTGICFTYKWLPLFLTLPAGIGSLFFCFVPPKVRKAEGQGMFNMYVEFLIRRSRSKLIASIRQSKVVVTLLFSILNTCIVYGYLRKASINFWFTSFRITKQENDDKTLAKGCKLIHDEITCFDYLKQELKQTAKFAFALAAIKAIPGRISMLYKQPLEMPKRLLTKFDYEMFMFIMSLNGIFKYLFCLLNRKSRFSIETNCIVSSLISGVGFLFYPQYIVFTMAMTNAVESIYHCIEQSFKSRGKELPLVMKLINKFPLVYFMFLFTAGLDIQLRILYPSLVNKYTHKILSVLTNGKGDELAKNVIKLMIGFE</sequence>